<comment type="caution">
    <text evidence="2">The sequence shown here is derived from an EMBL/GenBank/DDBJ whole genome shotgun (WGS) entry which is preliminary data.</text>
</comment>
<feature type="transmembrane region" description="Helical" evidence="1">
    <location>
        <begin position="68"/>
        <end position="88"/>
    </location>
</feature>
<accession>A0A840YII5</accession>
<evidence type="ECO:0000256" key="1">
    <source>
        <dbReference type="SAM" id="Phobius"/>
    </source>
</evidence>
<dbReference type="Proteomes" id="UP000580654">
    <property type="component" value="Unassembled WGS sequence"/>
</dbReference>
<evidence type="ECO:0000313" key="3">
    <source>
        <dbReference type="Proteomes" id="UP000580654"/>
    </source>
</evidence>
<dbReference type="InterPro" id="IPR014509">
    <property type="entry name" value="YjdF-like"/>
</dbReference>
<dbReference type="RefSeq" id="WP_184521564.1">
    <property type="nucleotide sequence ID" value="NZ_JACIJD010000038.1"/>
</dbReference>
<reference evidence="2 3" key="1">
    <citation type="submission" date="2020-08" db="EMBL/GenBank/DDBJ databases">
        <title>Genomic Encyclopedia of Type Strains, Phase IV (KMG-IV): sequencing the most valuable type-strain genomes for metagenomic binning, comparative biology and taxonomic classification.</title>
        <authorList>
            <person name="Goeker M."/>
        </authorList>
    </citation>
    <scope>NUCLEOTIDE SEQUENCE [LARGE SCALE GENOMIC DNA]</scope>
    <source>
        <strain evidence="2 3">DSM 25622</strain>
    </source>
</reference>
<name>A0A840YII5_9PROT</name>
<evidence type="ECO:0000313" key="2">
    <source>
        <dbReference type="EMBL" id="MBB5696347.1"/>
    </source>
</evidence>
<keyword evidence="1" id="KW-0472">Membrane</keyword>
<proteinExistence type="predicted"/>
<protein>
    <recommendedName>
        <fullName evidence="4">VanZ-like domain-containing protein</fullName>
    </recommendedName>
</protein>
<sequence length="146" mass="15928">MMRTDEGRTLAWALASLLLVANIAGYAFDLYAAFWWFDRVLHAATIFALTFWLAVIVFGDAIREGRDVLFVVLVASAGVAVGALWEVAEWIFDRFASGDVIKGKDDTVIDIVMDTLGAVVAALLALRFRPGVGHEVTSPGEPSRVR</sequence>
<feature type="transmembrane region" description="Helical" evidence="1">
    <location>
        <begin position="108"/>
        <end position="126"/>
    </location>
</feature>
<dbReference type="AlphaFoldDB" id="A0A840YII5"/>
<keyword evidence="1" id="KW-0812">Transmembrane</keyword>
<evidence type="ECO:0008006" key="4">
    <source>
        <dbReference type="Google" id="ProtNLM"/>
    </source>
</evidence>
<dbReference type="EMBL" id="JACIJD010000038">
    <property type="protein sequence ID" value="MBB5696347.1"/>
    <property type="molecule type" value="Genomic_DNA"/>
</dbReference>
<feature type="transmembrane region" description="Helical" evidence="1">
    <location>
        <begin position="41"/>
        <end position="61"/>
    </location>
</feature>
<keyword evidence="1" id="KW-1133">Transmembrane helix</keyword>
<organism evidence="2 3">
    <name type="scientific">Muricoccus pecuniae</name>
    <dbReference type="NCBI Taxonomy" id="693023"/>
    <lineage>
        <taxon>Bacteria</taxon>
        <taxon>Pseudomonadati</taxon>
        <taxon>Pseudomonadota</taxon>
        <taxon>Alphaproteobacteria</taxon>
        <taxon>Acetobacterales</taxon>
        <taxon>Roseomonadaceae</taxon>
        <taxon>Muricoccus</taxon>
    </lineage>
</organism>
<dbReference type="Pfam" id="PF09997">
    <property type="entry name" value="DUF2238"/>
    <property type="match status" value="1"/>
</dbReference>
<gene>
    <name evidence="2" type="ORF">FHS87_004418</name>
</gene>
<keyword evidence="3" id="KW-1185">Reference proteome</keyword>